<dbReference type="InterPro" id="IPR050153">
    <property type="entry name" value="Metal_Ion_Import_ABC"/>
</dbReference>
<evidence type="ECO:0000256" key="1">
    <source>
        <dbReference type="ARBA" id="ARBA00005417"/>
    </source>
</evidence>
<dbReference type="Pfam" id="PF00005">
    <property type="entry name" value="ABC_tran"/>
    <property type="match status" value="1"/>
</dbReference>
<dbReference type="InterPro" id="IPR017871">
    <property type="entry name" value="ABC_transporter-like_CS"/>
</dbReference>
<dbReference type="CDD" id="cd03235">
    <property type="entry name" value="ABC_Metallic_Cations"/>
    <property type="match status" value="1"/>
</dbReference>
<dbReference type="GO" id="GO:0016887">
    <property type="term" value="F:ATP hydrolysis activity"/>
    <property type="evidence" value="ECO:0007669"/>
    <property type="project" value="InterPro"/>
</dbReference>
<dbReference type="SUPFAM" id="SSF52540">
    <property type="entry name" value="P-loop containing nucleoside triphosphate hydrolases"/>
    <property type="match status" value="1"/>
</dbReference>
<proteinExistence type="inferred from homology"/>
<evidence type="ECO:0000256" key="4">
    <source>
        <dbReference type="ARBA" id="ARBA00022840"/>
    </source>
</evidence>
<keyword evidence="2" id="KW-0813">Transport</keyword>
<dbReference type="PANTHER" id="PTHR42734">
    <property type="entry name" value="METAL TRANSPORT SYSTEM ATP-BINDING PROTEIN TM_0124-RELATED"/>
    <property type="match status" value="1"/>
</dbReference>
<keyword evidence="4 6" id="KW-0067">ATP-binding</keyword>
<dbReference type="InterPro" id="IPR027417">
    <property type="entry name" value="P-loop_NTPase"/>
</dbReference>
<dbReference type="EMBL" id="JAPRAT010000015">
    <property type="protein sequence ID" value="MCZ0703275.1"/>
    <property type="molecule type" value="Genomic_DNA"/>
</dbReference>
<evidence type="ECO:0000256" key="2">
    <source>
        <dbReference type="ARBA" id="ARBA00022448"/>
    </source>
</evidence>
<evidence type="ECO:0000256" key="3">
    <source>
        <dbReference type="ARBA" id="ARBA00022741"/>
    </source>
</evidence>
<dbReference type="InterPro" id="IPR003593">
    <property type="entry name" value="AAA+_ATPase"/>
</dbReference>
<dbReference type="FunFam" id="3.40.50.300:FF:000134">
    <property type="entry name" value="Iron-enterobactin ABC transporter ATP-binding protein"/>
    <property type="match status" value="1"/>
</dbReference>
<dbReference type="RefSeq" id="WP_268780047.1">
    <property type="nucleotide sequence ID" value="NZ_JAPRAT010000015.1"/>
</dbReference>
<dbReference type="InterPro" id="IPR003439">
    <property type="entry name" value="ABC_transporter-like_ATP-bd"/>
</dbReference>
<keyword evidence="7" id="KW-1185">Reference proteome</keyword>
<evidence type="ECO:0000313" key="6">
    <source>
        <dbReference type="EMBL" id="MCZ0703275.1"/>
    </source>
</evidence>
<dbReference type="SMART" id="SM00382">
    <property type="entry name" value="AAA"/>
    <property type="match status" value="1"/>
</dbReference>
<protein>
    <submittedName>
        <fullName evidence="6">Metal ABC transporter ATP-binding protein</fullName>
    </submittedName>
</protein>
<comment type="similarity">
    <text evidence="1">Belongs to the ABC transporter superfamily.</text>
</comment>
<feature type="domain" description="ABC transporter" evidence="5">
    <location>
        <begin position="6"/>
        <end position="248"/>
    </location>
</feature>
<keyword evidence="3" id="KW-0547">Nucleotide-binding</keyword>
<dbReference type="PROSITE" id="PS50893">
    <property type="entry name" value="ABC_TRANSPORTER_2"/>
    <property type="match status" value="1"/>
</dbReference>
<evidence type="ECO:0000259" key="5">
    <source>
        <dbReference type="PROSITE" id="PS50893"/>
    </source>
</evidence>
<accession>A0A9J6RD48</accession>
<dbReference type="AlphaFoldDB" id="A0A9J6RD48"/>
<dbReference type="PROSITE" id="PS00211">
    <property type="entry name" value="ABC_TRANSPORTER_1"/>
    <property type="match status" value="1"/>
</dbReference>
<evidence type="ECO:0000313" key="7">
    <source>
        <dbReference type="Proteomes" id="UP001084197"/>
    </source>
</evidence>
<comment type="caution">
    <text evidence="6">The sequence shown here is derived from an EMBL/GenBank/DDBJ whole genome shotgun (WGS) entry which is preliminary data.</text>
</comment>
<gene>
    <name evidence="6" type="ORF">OWO01_08620</name>
</gene>
<dbReference type="Proteomes" id="UP001084197">
    <property type="component" value="Unassembled WGS sequence"/>
</dbReference>
<name>A0A9J6RD48_9BACI</name>
<organism evidence="6 7">
    <name type="scientific">Natronobacillus azotifigens</name>
    <dbReference type="NCBI Taxonomy" id="472978"/>
    <lineage>
        <taxon>Bacteria</taxon>
        <taxon>Bacillati</taxon>
        <taxon>Bacillota</taxon>
        <taxon>Bacilli</taxon>
        <taxon>Bacillales</taxon>
        <taxon>Bacillaceae</taxon>
        <taxon>Natronobacillus</taxon>
    </lineage>
</organism>
<dbReference type="PANTHER" id="PTHR42734:SF17">
    <property type="entry name" value="METAL TRANSPORT SYSTEM ATP-BINDING PROTEIN TM_0124-RELATED"/>
    <property type="match status" value="1"/>
</dbReference>
<sequence>MSTSIVSMKNISYAYENKYALKDINLEIPNGAFLGLVGPNGGGKTTLIKLLLGLARPQQGSIQLFGKDIQHFKEWNKIGFVSQKANAFNRGFPATVKEVVSTGMTANVGYFKFFSRKQKQKVEEAVEMVGMSSYLNQNIGDLSGGQQQRIFIARALVSDPVFLILDEPTVGIDTENVEKFYGLLKKLNEENNISLLLVSHDIGTMTRHANGVACLNKTLHFHGNTAAFASLSEEELSRFYGHDLSVVTHQH</sequence>
<dbReference type="GO" id="GO:0005524">
    <property type="term" value="F:ATP binding"/>
    <property type="evidence" value="ECO:0007669"/>
    <property type="project" value="UniProtKB-KW"/>
</dbReference>
<dbReference type="Gene3D" id="3.40.50.300">
    <property type="entry name" value="P-loop containing nucleotide triphosphate hydrolases"/>
    <property type="match status" value="1"/>
</dbReference>
<reference evidence="6" key="1">
    <citation type="submission" date="2022-11" db="EMBL/GenBank/DDBJ databases">
        <title>WGS of Natronobacillus azotifigens 24KS-1, an anaerobic diazotrophic haloalkaliphile from soda-rich habitats.</title>
        <authorList>
            <person name="Sorokin D.Y."/>
            <person name="Merkel A.Y."/>
        </authorList>
    </citation>
    <scope>NUCLEOTIDE SEQUENCE</scope>
    <source>
        <strain evidence="6">24KS-1</strain>
    </source>
</reference>